<evidence type="ECO:0000256" key="1">
    <source>
        <dbReference type="SAM" id="Phobius"/>
    </source>
</evidence>
<keyword evidence="3" id="KW-1185">Reference proteome</keyword>
<name>A0A197K983_9FUNG</name>
<sequence>MPLSLSTLLKSSNQEKRRTPFKTTGSFDCQAPLVTSYRLSVGMRLPMIILFCGAFLLLILLSNEMKNRSGIVSRGLIYLYSGTKMSRAQMEVAPIVEKKEHHEIA</sequence>
<keyword evidence="1" id="KW-0472">Membrane</keyword>
<organism evidence="2 3">
    <name type="scientific">Linnemannia elongata AG-77</name>
    <dbReference type="NCBI Taxonomy" id="1314771"/>
    <lineage>
        <taxon>Eukaryota</taxon>
        <taxon>Fungi</taxon>
        <taxon>Fungi incertae sedis</taxon>
        <taxon>Mucoromycota</taxon>
        <taxon>Mortierellomycotina</taxon>
        <taxon>Mortierellomycetes</taxon>
        <taxon>Mortierellales</taxon>
        <taxon>Mortierellaceae</taxon>
        <taxon>Linnemannia</taxon>
    </lineage>
</organism>
<feature type="transmembrane region" description="Helical" evidence="1">
    <location>
        <begin position="41"/>
        <end position="61"/>
    </location>
</feature>
<accession>A0A197K983</accession>
<keyword evidence="1" id="KW-0812">Transmembrane</keyword>
<evidence type="ECO:0000313" key="2">
    <source>
        <dbReference type="EMBL" id="OAQ34055.1"/>
    </source>
</evidence>
<dbReference type="AlphaFoldDB" id="A0A197K983"/>
<reference evidence="2 3" key="1">
    <citation type="submission" date="2016-05" db="EMBL/GenBank/DDBJ databases">
        <title>Genome sequencing reveals origins of a unique bacterial endosymbiosis in the earliest lineages of terrestrial Fungi.</title>
        <authorList>
            <consortium name="DOE Joint Genome Institute"/>
            <person name="Uehling J."/>
            <person name="Gryganskyi A."/>
            <person name="Hameed K."/>
            <person name="Tschaplinski T."/>
            <person name="Misztal P."/>
            <person name="Wu S."/>
            <person name="Desiro A."/>
            <person name="Vande Pol N."/>
            <person name="Du Z.-Y."/>
            <person name="Zienkiewicz A."/>
            <person name="Zienkiewicz K."/>
            <person name="Morin E."/>
            <person name="Tisserant E."/>
            <person name="Splivallo R."/>
            <person name="Hainaut M."/>
            <person name="Henrissat B."/>
            <person name="Ohm R."/>
            <person name="Kuo A."/>
            <person name="Yan J."/>
            <person name="Lipzen A."/>
            <person name="Nolan M."/>
            <person name="Labutti K."/>
            <person name="Barry K."/>
            <person name="Goldstein A."/>
            <person name="Labbe J."/>
            <person name="Schadt C."/>
            <person name="Tuskan G."/>
            <person name="Grigoriev I."/>
            <person name="Martin F."/>
            <person name="Vilgalys R."/>
            <person name="Bonito G."/>
        </authorList>
    </citation>
    <scope>NUCLEOTIDE SEQUENCE [LARGE SCALE GENOMIC DNA]</scope>
    <source>
        <strain evidence="2 3">AG-77</strain>
    </source>
</reference>
<gene>
    <name evidence="2" type="ORF">K457DRAFT_194315</name>
</gene>
<protein>
    <submittedName>
        <fullName evidence="2">Uncharacterized protein</fullName>
    </submittedName>
</protein>
<dbReference type="Proteomes" id="UP000078512">
    <property type="component" value="Unassembled WGS sequence"/>
</dbReference>
<keyword evidence="1" id="KW-1133">Transmembrane helix</keyword>
<proteinExistence type="predicted"/>
<evidence type="ECO:0000313" key="3">
    <source>
        <dbReference type="Proteomes" id="UP000078512"/>
    </source>
</evidence>
<dbReference type="EMBL" id="KV442019">
    <property type="protein sequence ID" value="OAQ34055.1"/>
    <property type="molecule type" value="Genomic_DNA"/>
</dbReference>